<evidence type="ECO:0000313" key="2">
    <source>
        <dbReference type="Proteomes" id="UP001060215"/>
    </source>
</evidence>
<protein>
    <submittedName>
        <fullName evidence="1">Uncharacterized protein</fullName>
    </submittedName>
</protein>
<dbReference type="EMBL" id="CM045762">
    <property type="protein sequence ID" value="KAI8010551.1"/>
    <property type="molecule type" value="Genomic_DNA"/>
</dbReference>
<name>A0ACC0HET6_9ERIC</name>
<accession>A0ACC0HET6</accession>
<dbReference type="Proteomes" id="UP001060215">
    <property type="component" value="Chromosome 5"/>
</dbReference>
<evidence type="ECO:0000313" key="1">
    <source>
        <dbReference type="EMBL" id="KAI8010551.1"/>
    </source>
</evidence>
<comment type="caution">
    <text evidence="1">The sequence shown here is derived from an EMBL/GenBank/DDBJ whole genome shotgun (WGS) entry which is preliminary data.</text>
</comment>
<proteinExistence type="predicted"/>
<reference evidence="1 2" key="1">
    <citation type="journal article" date="2022" name="Plant J.">
        <title>Chromosome-level genome of Camellia lanceoleosa provides a valuable resource for understanding genome evolution and self-incompatibility.</title>
        <authorList>
            <person name="Gong W."/>
            <person name="Xiao S."/>
            <person name="Wang L."/>
            <person name="Liao Z."/>
            <person name="Chang Y."/>
            <person name="Mo W."/>
            <person name="Hu G."/>
            <person name="Li W."/>
            <person name="Zhao G."/>
            <person name="Zhu H."/>
            <person name="Hu X."/>
            <person name="Ji K."/>
            <person name="Xiang X."/>
            <person name="Song Q."/>
            <person name="Yuan D."/>
            <person name="Jin S."/>
            <person name="Zhang L."/>
        </authorList>
    </citation>
    <scope>NUCLEOTIDE SEQUENCE [LARGE SCALE GENOMIC DNA]</scope>
    <source>
        <strain evidence="1">SQ_2022a</strain>
    </source>
</reference>
<keyword evidence="2" id="KW-1185">Reference proteome</keyword>
<organism evidence="1 2">
    <name type="scientific">Camellia lanceoleosa</name>
    <dbReference type="NCBI Taxonomy" id="1840588"/>
    <lineage>
        <taxon>Eukaryota</taxon>
        <taxon>Viridiplantae</taxon>
        <taxon>Streptophyta</taxon>
        <taxon>Embryophyta</taxon>
        <taxon>Tracheophyta</taxon>
        <taxon>Spermatophyta</taxon>
        <taxon>Magnoliopsida</taxon>
        <taxon>eudicotyledons</taxon>
        <taxon>Gunneridae</taxon>
        <taxon>Pentapetalae</taxon>
        <taxon>asterids</taxon>
        <taxon>Ericales</taxon>
        <taxon>Theaceae</taxon>
        <taxon>Camellia</taxon>
    </lineage>
</organism>
<sequence>MQPLHHQTRYIDVELRALEQTEILRNQSLAHFAIDPKTLDCILDANNIEFLGQYGGIEGIASALESNLEMGLGLITTIYTCETVDLALNKTSLAGLWISGKILKEAKTELTHELLDALRKGVGHLTRSGPFEDALLCWAKPFLLK</sequence>
<gene>
    <name evidence="1" type="ORF">LOK49_LG06G00355</name>
</gene>